<keyword evidence="2" id="KW-1185">Reference proteome</keyword>
<dbReference type="PANTHER" id="PTHR47027">
    <property type="entry name" value="REVERSE TRANSCRIPTASE DOMAIN-CONTAINING PROTEIN"/>
    <property type="match status" value="1"/>
</dbReference>
<proteinExistence type="predicted"/>
<dbReference type="PROSITE" id="PS50878">
    <property type="entry name" value="RT_POL"/>
    <property type="match status" value="1"/>
</dbReference>
<sequence>MPTIVVFLDIRTAYDSLDRTVLWNCLFERSVPEKFVNILKALYRNTSGRVRTYNQLSSLFPTNSGVRQGFPISPFLFNFAIDDILKSDLKDVREGGVDLLPGGRLPTSSMQTISSYCAIACRLPESHLISWRSLSVCMVCALRRLSAKYCYKIGRSLYLHSLLRVNRLKLLISLCIWVAV</sequence>
<evidence type="ECO:0000259" key="1">
    <source>
        <dbReference type="PROSITE" id="PS50878"/>
    </source>
</evidence>
<dbReference type="Pfam" id="PF00078">
    <property type="entry name" value="RVT_1"/>
    <property type="match status" value="1"/>
</dbReference>
<dbReference type="Proteomes" id="UP000050795">
    <property type="component" value="Unassembled WGS sequence"/>
</dbReference>
<dbReference type="AlphaFoldDB" id="A0AA85JW58"/>
<dbReference type="PANTHER" id="PTHR47027:SF20">
    <property type="entry name" value="REVERSE TRANSCRIPTASE-LIKE PROTEIN WITH RNA-DIRECTED DNA POLYMERASE DOMAIN"/>
    <property type="match status" value="1"/>
</dbReference>
<protein>
    <recommendedName>
        <fullName evidence="1">Reverse transcriptase domain-containing protein</fullName>
    </recommendedName>
</protein>
<organism evidence="2 3">
    <name type="scientific">Trichobilharzia regenti</name>
    <name type="common">Nasal bird schistosome</name>
    <dbReference type="NCBI Taxonomy" id="157069"/>
    <lineage>
        <taxon>Eukaryota</taxon>
        <taxon>Metazoa</taxon>
        <taxon>Spiralia</taxon>
        <taxon>Lophotrochozoa</taxon>
        <taxon>Platyhelminthes</taxon>
        <taxon>Trematoda</taxon>
        <taxon>Digenea</taxon>
        <taxon>Strigeidida</taxon>
        <taxon>Schistosomatoidea</taxon>
        <taxon>Schistosomatidae</taxon>
        <taxon>Trichobilharzia</taxon>
    </lineage>
</organism>
<name>A0AA85JW58_TRIRE</name>
<evidence type="ECO:0000313" key="2">
    <source>
        <dbReference type="Proteomes" id="UP000050795"/>
    </source>
</evidence>
<dbReference type="WBParaSite" id="TREG1_46360.1">
    <property type="protein sequence ID" value="TREG1_46360.1"/>
    <property type="gene ID" value="TREG1_46360"/>
</dbReference>
<reference evidence="2" key="1">
    <citation type="submission" date="2022-06" db="EMBL/GenBank/DDBJ databases">
        <authorList>
            <person name="Berger JAMES D."/>
            <person name="Berger JAMES D."/>
        </authorList>
    </citation>
    <scope>NUCLEOTIDE SEQUENCE [LARGE SCALE GENOMIC DNA]</scope>
</reference>
<accession>A0AA85JW58</accession>
<dbReference type="InterPro" id="IPR000477">
    <property type="entry name" value="RT_dom"/>
</dbReference>
<reference evidence="3" key="2">
    <citation type="submission" date="2023-11" db="UniProtKB">
        <authorList>
            <consortium name="WormBaseParasite"/>
        </authorList>
    </citation>
    <scope>IDENTIFICATION</scope>
</reference>
<evidence type="ECO:0000313" key="3">
    <source>
        <dbReference type="WBParaSite" id="TREG1_46360.1"/>
    </source>
</evidence>
<feature type="domain" description="Reverse transcriptase" evidence="1">
    <location>
        <begin position="1"/>
        <end position="180"/>
    </location>
</feature>